<gene>
    <name evidence="1" type="ORF">GJW-30_1_03106</name>
</gene>
<sequence>MVDLNAAAWSSPIRAEDVPEKGRHVNLVADETARDAVAKLAKVDAVSDLKASFDVSPRGAGLHVGGRVTATVRQKCVVSLEPIENRIDEEIAVSFSPHITDAPQHREDDEEVETNMITDGPEPLIDGTVDLGGLAVEFLLLGIDPYPRKEGVAFEPPKDAKDDPGPFAALAALKKKQ</sequence>
<name>A0A0S3PXS4_9BRAD</name>
<dbReference type="Proteomes" id="UP000236884">
    <property type="component" value="Chromosome"/>
</dbReference>
<dbReference type="OrthoDB" id="8443793at2"/>
<keyword evidence="2" id="KW-1185">Reference proteome</keyword>
<evidence type="ECO:0000313" key="1">
    <source>
        <dbReference type="EMBL" id="BAT60560.1"/>
    </source>
</evidence>
<evidence type="ECO:0008006" key="3">
    <source>
        <dbReference type="Google" id="ProtNLM"/>
    </source>
</evidence>
<proteinExistence type="predicted"/>
<protein>
    <recommendedName>
        <fullName evidence="3">DUF177 domain-containing protein</fullName>
    </recommendedName>
</protein>
<evidence type="ECO:0000313" key="2">
    <source>
        <dbReference type="Proteomes" id="UP000236884"/>
    </source>
</evidence>
<accession>A0A0S3PXS4</accession>
<dbReference type="KEGG" id="vgo:GJW-30_1_03106"/>
<reference evidence="1 2" key="1">
    <citation type="submission" date="2015-08" db="EMBL/GenBank/DDBJ databases">
        <title>Investigation of the bacterial diversity of lava forest soil.</title>
        <authorList>
            <person name="Lee J.S."/>
        </authorList>
    </citation>
    <scope>NUCLEOTIDE SEQUENCE [LARGE SCALE GENOMIC DNA]</scope>
    <source>
        <strain evidence="1 2">GJW-30</strain>
    </source>
</reference>
<dbReference type="InterPro" id="IPR003772">
    <property type="entry name" value="YceD"/>
</dbReference>
<dbReference type="Pfam" id="PF02620">
    <property type="entry name" value="YceD"/>
    <property type="match status" value="1"/>
</dbReference>
<dbReference type="AlphaFoldDB" id="A0A0S3PXS4"/>
<organism evidence="1 2">
    <name type="scientific">Variibacter gotjawalensis</name>
    <dbReference type="NCBI Taxonomy" id="1333996"/>
    <lineage>
        <taxon>Bacteria</taxon>
        <taxon>Pseudomonadati</taxon>
        <taxon>Pseudomonadota</taxon>
        <taxon>Alphaproteobacteria</taxon>
        <taxon>Hyphomicrobiales</taxon>
        <taxon>Nitrobacteraceae</taxon>
        <taxon>Variibacter</taxon>
    </lineage>
</organism>
<dbReference type="EMBL" id="AP014946">
    <property type="protein sequence ID" value="BAT60560.1"/>
    <property type="molecule type" value="Genomic_DNA"/>
</dbReference>